<proteinExistence type="predicted"/>
<accession>A0A4C1T0U7</accession>
<sequence>MVVRRERYARIVPCRSLYSLSTILENERLVKICSSYFYGNLACLDVRRSVWLCRGVAWGASGCSRSARRSLYGSS</sequence>
<dbReference type="AlphaFoldDB" id="A0A4C1T0U7"/>
<protein>
    <submittedName>
        <fullName evidence="1">Uncharacterized protein</fullName>
    </submittedName>
</protein>
<name>A0A4C1T0U7_EUMVA</name>
<evidence type="ECO:0000313" key="1">
    <source>
        <dbReference type="EMBL" id="GBP06881.1"/>
    </source>
</evidence>
<comment type="caution">
    <text evidence="1">The sequence shown here is derived from an EMBL/GenBank/DDBJ whole genome shotgun (WGS) entry which is preliminary data.</text>
</comment>
<organism evidence="1 2">
    <name type="scientific">Eumeta variegata</name>
    <name type="common">Bagworm moth</name>
    <name type="synonym">Eumeta japonica</name>
    <dbReference type="NCBI Taxonomy" id="151549"/>
    <lineage>
        <taxon>Eukaryota</taxon>
        <taxon>Metazoa</taxon>
        <taxon>Ecdysozoa</taxon>
        <taxon>Arthropoda</taxon>
        <taxon>Hexapoda</taxon>
        <taxon>Insecta</taxon>
        <taxon>Pterygota</taxon>
        <taxon>Neoptera</taxon>
        <taxon>Endopterygota</taxon>
        <taxon>Lepidoptera</taxon>
        <taxon>Glossata</taxon>
        <taxon>Ditrysia</taxon>
        <taxon>Tineoidea</taxon>
        <taxon>Psychidae</taxon>
        <taxon>Oiketicinae</taxon>
        <taxon>Eumeta</taxon>
    </lineage>
</organism>
<evidence type="ECO:0000313" key="2">
    <source>
        <dbReference type="Proteomes" id="UP000299102"/>
    </source>
</evidence>
<gene>
    <name evidence="1" type="ORF">EVAR_92777_1</name>
</gene>
<keyword evidence="2" id="KW-1185">Reference proteome</keyword>
<dbReference type="EMBL" id="BGZK01000023">
    <property type="protein sequence ID" value="GBP06881.1"/>
    <property type="molecule type" value="Genomic_DNA"/>
</dbReference>
<dbReference type="Proteomes" id="UP000299102">
    <property type="component" value="Unassembled WGS sequence"/>
</dbReference>
<reference evidence="1 2" key="1">
    <citation type="journal article" date="2019" name="Commun. Biol.">
        <title>The bagworm genome reveals a unique fibroin gene that provides high tensile strength.</title>
        <authorList>
            <person name="Kono N."/>
            <person name="Nakamura H."/>
            <person name="Ohtoshi R."/>
            <person name="Tomita M."/>
            <person name="Numata K."/>
            <person name="Arakawa K."/>
        </authorList>
    </citation>
    <scope>NUCLEOTIDE SEQUENCE [LARGE SCALE GENOMIC DNA]</scope>
</reference>